<keyword evidence="2" id="KW-1185">Reference proteome</keyword>
<name>A0A3M6UBX7_POCDA</name>
<proteinExistence type="predicted"/>
<gene>
    <name evidence="1" type="ORF">pdam_00018458</name>
</gene>
<evidence type="ECO:0000313" key="2">
    <source>
        <dbReference type="Proteomes" id="UP000275408"/>
    </source>
</evidence>
<comment type="caution">
    <text evidence="1">The sequence shown here is derived from an EMBL/GenBank/DDBJ whole genome shotgun (WGS) entry which is preliminary data.</text>
</comment>
<organism evidence="1 2">
    <name type="scientific">Pocillopora damicornis</name>
    <name type="common">Cauliflower coral</name>
    <name type="synonym">Millepora damicornis</name>
    <dbReference type="NCBI Taxonomy" id="46731"/>
    <lineage>
        <taxon>Eukaryota</taxon>
        <taxon>Metazoa</taxon>
        <taxon>Cnidaria</taxon>
        <taxon>Anthozoa</taxon>
        <taxon>Hexacorallia</taxon>
        <taxon>Scleractinia</taxon>
        <taxon>Astrocoeniina</taxon>
        <taxon>Pocilloporidae</taxon>
        <taxon>Pocillopora</taxon>
    </lineage>
</organism>
<dbReference type="EMBL" id="RCHS01001862">
    <property type="protein sequence ID" value="RMX51024.1"/>
    <property type="molecule type" value="Genomic_DNA"/>
</dbReference>
<evidence type="ECO:0000313" key="1">
    <source>
        <dbReference type="EMBL" id="RMX51024.1"/>
    </source>
</evidence>
<feature type="non-terminal residue" evidence="1">
    <location>
        <position position="75"/>
    </location>
</feature>
<reference evidence="1 2" key="1">
    <citation type="journal article" date="2018" name="Sci. Rep.">
        <title>Comparative analysis of the Pocillopora damicornis genome highlights role of immune system in coral evolution.</title>
        <authorList>
            <person name="Cunning R."/>
            <person name="Bay R.A."/>
            <person name="Gillette P."/>
            <person name="Baker A.C."/>
            <person name="Traylor-Knowles N."/>
        </authorList>
    </citation>
    <scope>NUCLEOTIDE SEQUENCE [LARGE SCALE GENOMIC DNA]</scope>
    <source>
        <strain evidence="1">RSMAS</strain>
        <tissue evidence="1">Whole animal</tissue>
    </source>
</reference>
<dbReference type="Proteomes" id="UP000275408">
    <property type="component" value="Unassembled WGS sequence"/>
</dbReference>
<protein>
    <submittedName>
        <fullName evidence="1">Uncharacterized protein</fullName>
    </submittedName>
</protein>
<dbReference type="AlphaFoldDB" id="A0A3M6UBX7"/>
<accession>A0A3M6UBX7</accession>
<sequence>MCCTLLSDKVIVKLSDGFLISDLREHSGRHLSIITTAGNTIGIKRGKRGDVHRRYTIENDGFQLAVTRTYLPNSL</sequence>